<evidence type="ECO:0000256" key="1">
    <source>
        <dbReference type="SAM" id="MobiDB-lite"/>
    </source>
</evidence>
<organism evidence="2 3">
    <name type="scientific">Fusarium albosuccineum</name>
    <dbReference type="NCBI Taxonomy" id="1237068"/>
    <lineage>
        <taxon>Eukaryota</taxon>
        <taxon>Fungi</taxon>
        <taxon>Dikarya</taxon>
        <taxon>Ascomycota</taxon>
        <taxon>Pezizomycotina</taxon>
        <taxon>Sordariomycetes</taxon>
        <taxon>Hypocreomycetidae</taxon>
        <taxon>Hypocreales</taxon>
        <taxon>Nectriaceae</taxon>
        <taxon>Fusarium</taxon>
        <taxon>Fusarium decemcellulare species complex</taxon>
    </lineage>
</organism>
<protein>
    <submittedName>
        <fullName evidence="2">Uncharacterized protein</fullName>
    </submittedName>
</protein>
<dbReference type="AlphaFoldDB" id="A0A8H4L666"/>
<sequence>MLPIQSELKRDREICRASVFPSGREDLPGAHRVGDRTRPEVDALLRKIETSRYPLNSTPEMRYGDKEDPATDDENWGRGPPTLDKFEAHRSPSAEAPSAYRRRNMTEVGGSA</sequence>
<dbReference type="EMBL" id="JAADYS010001440">
    <property type="protein sequence ID" value="KAF4462996.1"/>
    <property type="molecule type" value="Genomic_DNA"/>
</dbReference>
<dbReference type="Proteomes" id="UP000554235">
    <property type="component" value="Unassembled WGS sequence"/>
</dbReference>
<keyword evidence="3" id="KW-1185">Reference proteome</keyword>
<reference evidence="2 3" key="1">
    <citation type="submission" date="2020-01" db="EMBL/GenBank/DDBJ databases">
        <title>Identification and distribution of gene clusters putatively required for synthesis of sphingolipid metabolism inhibitors in phylogenetically diverse species of the filamentous fungus Fusarium.</title>
        <authorList>
            <person name="Kim H.-S."/>
            <person name="Busman M."/>
            <person name="Brown D.W."/>
            <person name="Divon H."/>
            <person name="Uhlig S."/>
            <person name="Proctor R.H."/>
        </authorList>
    </citation>
    <scope>NUCLEOTIDE SEQUENCE [LARGE SCALE GENOMIC DNA]</scope>
    <source>
        <strain evidence="2 3">NRRL 20459</strain>
    </source>
</reference>
<evidence type="ECO:0000313" key="3">
    <source>
        <dbReference type="Proteomes" id="UP000554235"/>
    </source>
</evidence>
<proteinExistence type="predicted"/>
<evidence type="ECO:0000313" key="2">
    <source>
        <dbReference type="EMBL" id="KAF4462996.1"/>
    </source>
</evidence>
<gene>
    <name evidence="2" type="ORF">FALBO_10191</name>
</gene>
<comment type="caution">
    <text evidence="2">The sequence shown here is derived from an EMBL/GenBank/DDBJ whole genome shotgun (WGS) entry which is preliminary data.</text>
</comment>
<feature type="region of interest" description="Disordered" evidence="1">
    <location>
        <begin position="51"/>
        <end position="112"/>
    </location>
</feature>
<name>A0A8H4L666_9HYPO</name>
<accession>A0A8H4L666</accession>